<evidence type="ECO:0000256" key="3">
    <source>
        <dbReference type="ARBA" id="ARBA00022729"/>
    </source>
</evidence>
<evidence type="ECO:0000259" key="6">
    <source>
        <dbReference type="Pfam" id="PF13330"/>
    </source>
</evidence>
<reference evidence="7" key="1">
    <citation type="submission" date="2025-08" db="UniProtKB">
        <authorList>
            <consortium name="Ensembl"/>
        </authorList>
    </citation>
    <scope>IDENTIFICATION</scope>
</reference>
<organism evidence="7 8">
    <name type="scientific">Cyprinus carpio carpio</name>
    <dbReference type="NCBI Taxonomy" id="630221"/>
    <lineage>
        <taxon>Eukaryota</taxon>
        <taxon>Metazoa</taxon>
        <taxon>Chordata</taxon>
        <taxon>Craniata</taxon>
        <taxon>Vertebrata</taxon>
        <taxon>Euteleostomi</taxon>
        <taxon>Actinopterygii</taxon>
        <taxon>Neopterygii</taxon>
        <taxon>Teleostei</taxon>
        <taxon>Ostariophysi</taxon>
        <taxon>Cypriniformes</taxon>
        <taxon>Cyprinidae</taxon>
        <taxon>Cyprininae</taxon>
        <taxon>Cyprinus</taxon>
    </lineage>
</organism>
<feature type="domain" description="WxxW" evidence="6">
    <location>
        <begin position="119"/>
        <end position="205"/>
    </location>
</feature>
<dbReference type="PROSITE" id="PS51257">
    <property type="entry name" value="PROKAR_LIPOPROTEIN"/>
    <property type="match status" value="1"/>
</dbReference>
<dbReference type="InterPro" id="IPR025155">
    <property type="entry name" value="WxxW_domain"/>
</dbReference>
<accession>A0A8C0YNE2</accession>
<feature type="signal peptide" evidence="5">
    <location>
        <begin position="1"/>
        <end position="24"/>
    </location>
</feature>
<feature type="domain" description="WxxW" evidence="6">
    <location>
        <begin position="216"/>
        <end position="297"/>
    </location>
</feature>
<proteinExistence type="predicted"/>
<keyword evidence="4" id="KW-0325">Glycoprotein</keyword>
<dbReference type="Pfam" id="PF13330">
    <property type="entry name" value="Mucin2_WxxW"/>
    <property type="match status" value="4"/>
</dbReference>
<comment type="subcellular location">
    <subcellularLocation>
        <location evidence="1">Secreted</location>
    </subcellularLocation>
</comment>
<dbReference type="GeneTree" id="ENSGT00390000008152"/>
<feature type="chain" id="PRO_5039952066" evidence="5">
    <location>
        <begin position="25"/>
        <end position="372"/>
    </location>
</feature>
<evidence type="ECO:0000256" key="5">
    <source>
        <dbReference type="SAM" id="SignalP"/>
    </source>
</evidence>
<dbReference type="PANTHER" id="PTHR15031">
    <property type="entry name" value="CARTILAGE INTERMEDIATE LAYER PROTEIN CLIP"/>
    <property type="match status" value="1"/>
</dbReference>
<dbReference type="GO" id="GO:0005576">
    <property type="term" value="C:extracellular region"/>
    <property type="evidence" value="ECO:0007669"/>
    <property type="project" value="UniProtKB-SubCell"/>
</dbReference>
<evidence type="ECO:0000256" key="4">
    <source>
        <dbReference type="ARBA" id="ARBA00023180"/>
    </source>
</evidence>
<reference evidence="7" key="2">
    <citation type="submission" date="2025-09" db="UniProtKB">
        <authorList>
            <consortium name="Ensembl"/>
        </authorList>
    </citation>
    <scope>IDENTIFICATION</scope>
</reference>
<evidence type="ECO:0000313" key="7">
    <source>
        <dbReference type="Ensembl" id="ENSCCRP00000010818.2"/>
    </source>
</evidence>
<evidence type="ECO:0000256" key="2">
    <source>
        <dbReference type="ARBA" id="ARBA00022525"/>
    </source>
</evidence>
<dbReference type="Ensembl" id="ENSCCRT00000011829.2">
    <property type="protein sequence ID" value="ENSCCRP00000010818.2"/>
    <property type="gene ID" value="ENSCCRG00000006289.2"/>
</dbReference>
<evidence type="ECO:0000256" key="1">
    <source>
        <dbReference type="ARBA" id="ARBA00004613"/>
    </source>
</evidence>
<protein>
    <submittedName>
        <fullName evidence="7">Si:dkey-205h13.2</fullName>
    </submittedName>
</protein>
<feature type="domain" description="WxxW" evidence="6">
    <location>
        <begin position="27"/>
        <end position="109"/>
    </location>
</feature>
<name>A0A8C0YNE2_CYPCA</name>
<keyword evidence="3 5" id="KW-0732">Signal</keyword>
<dbReference type="Proteomes" id="UP001108240">
    <property type="component" value="Unplaced"/>
</dbReference>
<dbReference type="InterPro" id="IPR039675">
    <property type="entry name" value="CILP1/CILP2"/>
</dbReference>
<dbReference type="PANTHER" id="PTHR15031:SF4">
    <property type="entry name" value="CARTILAGE INTERMEDIATE LAYER PROTEIN 1"/>
    <property type="match status" value="1"/>
</dbReference>
<feature type="domain" description="WxxW" evidence="6">
    <location>
        <begin position="307"/>
        <end position="349"/>
    </location>
</feature>
<dbReference type="AlphaFoldDB" id="A0A8C0YNE2"/>
<evidence type="ECO:0000313" key="8">
    <source>
        <dbReference type="Proteomes" id="UP001108240"/>
    </source>
</evidence>
<keyword evidence="8" id="KW-1185">Reference proteome</keyword>
<keyword evidence="2" id="KW-0964">Secreted</keyword>
<sequence length="372" mass="42265">MSIKVFVTWVVIVTNTIISPSTQSCITQWFDHDDPSDEKGDSELLADLLNIYPGQICPNPIDIDVEPVSGIPSNKTFFYIVRYNSTTGFECINSNQRGVCDDYKVRFTCPEEWCSTCRTPWFDQGNPSKIGDSETLSSIMLTYPLQVCAQPIAIEVATTSGIPVLPDARFPIYDPTQGFTCVNPPWIGLWWWKWWCQDYKVRFTCPRSFCQPKCVTRWYDSDDPDTNRGNFEFLSTILNKYPGEICRNPIAIEAQTVSGDPVYQTGNNIQLYISAYGFSCTNVKPGFCADYKVRFTCPDEWCSTCRTPWFDQDDPDKEGDWETLSSILLKYPLQVCAQPIAIEVVTTSGILVQPNGNFPINNVRRCTLFLQI</sequence>